<dbReference type="AlphaFoldDB" id="A0A2U1JMU0"/>
<dbReference type="SMART" id="SM00901">
    <property type="entry name" value="FRG"/>
    <property type="match status" value="1"/>
</dbReference>
<dbReference type="OrthoDB" id="9816036at2"/>
<dbReference type="RefSeq" id="WP_116724182.1">
    <property type="nucleotide sequence ID" value="NZ_QCZI01000004.1"/>
</dbReference>
<accession>A0A2U1JMU0</accession>
<organism evidence="2 3">
    <name type="scientific">Flavobacterium psychrotolerans</name>
    <dbReference type="NCBI Taxonomy" id="2169410"/>
    <lineage>
        <taxon>Bacteria</taxon>
        <taxon>Pseudomonadati</taxon>
        <taxon>Bacteroidota</taxon>
        <taxon>Flavobacteriia</taxon>
        <taxon>Flavobacteriales</taxon>
        <taxon>Flavobacteriaceae</taxon>
        <taxon>Flavobacterium</taxon>
    </lineage>
</organism>
<dbReference type="Pfam" id="PF08867">
    <property type="entry name" value="FRG"/>
    <property type="match status" value="1"/>
</dbReference>
<evidence type="ECO:0000259" key="1">
    <source>
        <dbReference type="SMART" id="SM00901"/>
    </source>
</evidence>
<comment type="caution">
    <text evidence="2">The sequence shown here is derived from an EMBL/GenBank/DDBJ whole genome shotgun (WGS) entry which is preliminary data.</text>
</comment>
<evidence type="ECO:0000313" key="3">
    <source>
        <dbReference type="Proteomes" id="UP000245449"/>
    </source>
</evidence>
<sequence length="246" mass="28483">MKVYCASSYDEITKITFDLKCNFNDEILYRGTTNDLIPSIVQKCSYSTYEDLVVKEYLLLEGFKKYSHLKYKFKEGDNLEWEIRIAAREHGLASSLMDWSNSLDIAIEFAIYDFEAKNIDYTTIWILNKSKIKQISIPEKTINFNQITTPSIIQFTPYIESTYYKRKFIQGGFFLKQPFQDITNPLNLNSFYSDHLTQIIILKDAVGGIWKKIASNVDLDMPAMPVTNASDKTLDKICKALNENYA</sequence>
<evidence type="ECO:0000313" key="2">
    <source>
        <dbReference type="EMBL" id="PWA06178.1"/>
    </source>
</evidence>
<keyword evidence="3" id="KW-1185">Reference proteome</keyword>
<gene>
    <name evidence="2" type="ORF">DB895_04575</name>
</gene>
<proteinExistence type="predicted"/>
<feature type="domain" description="FRG" evidence="1">
    <location>
        <begin position="23"/>
        <end position="125"/>
    </location>
</feature>
<name>A0A2U1JMU0_9FLAO</name>
<protein>
    <recommendedName>
        <fullName evidence="1">FRG domain-containing protein</fullName>
    </recommendedName>
</protein>
<dbReference type="InterPro" id="IPR014966">
    <property type="entry name" value="FRG-dom"/>
</dbReference>
<dbReference type="EMBL" id="QCZI01000004">
    <property type="protein sequence ID" value="PWA06178.1"/>
    <property type="molecule type" value="Genomic_DNA"/>
</dbReference>
<reference evidence="2 3" key="1">
    <citation type="submission" date="2018-04" db="EMBL/GenBank/DDBJ databases">
        <title>Flavobacterium sp. nov., isolated from glacier ice.</title>
        <authorList>
            <person name="Liu Q."/>
            <person name="Xin Y.-H."/>
        </authorList>
    </citation>
    <scope>NUCLEOTIDE SEQUENCE [LARGE SCALE GENOMIC DNA]</scope>
    <source>
        <strain evidence="2 3">RB1R5</strain>
    </source>
</reference>
<dbReference type="Proteomes" id="UP000245449">
    <property type="component" value="Unassembled WGS sequence"/>
</dbReference>